<evidence type="ECO:0000256" key="3">
    <source>
        <dbReference type="ARBA" id="ARBA00022833"/>
    </source>
</evidence>
<keyword evidence="5" id="KW-0238">DNA-binding</keyword>
<dbReference type="Pfam" id="PF02701">
    <property type="entry name" value="Zn_ribbon_Dof"/>
    <property type="match status" value="1"/>
</dbReference>
<keyword evidence="7" id="KW-0539">Nucleus</keyword>
<feature type="compositionally biased region" description="Low complexity" evidence="8">
    <location>
        <begin position="106"/>
        <end position="119"/>
    </location>
</feature>
<evidence type="ECO:0000256" key="1">
    <source>
        <dbReference type="ARBA" id="ARBA00022723"/>
    </source>
</evidence>
<evidence type="ECO:0000313" key="10">
    <source>
        <dbReference type="EMBL" id="CAK9265544.1"/>
    </source>
</evidence>
<organism evidence="10 11">
    <name type="scientific">Sphagnum jensenii</name>
    <dbReference type="NCBI Taxonomy" id="128206"/>
    <lineage>
        <taxon>Eukaryota</taxon>
        <taxon>Viridiplantae</taxon>
        <taxon>Streptophyta</taxon>
        <taxon>Embryophyta</taxon>
        <taxon>Bryophyta</taxon>
        <taxon>Sphagnophytina</taxon>
        <taxon>Sphagnopsida</taxon>
        <taxon>Sphagnales</taxon>
        <taxon>Sphagnaceae</taxon>
        <taxon>Sphagnum</taxon>
    </lineage>
</organism>
<evidence type="ECO:0000256" key="6">
    <source>
        <dbReference type="ARBA" id="ARBA00023163"/>
    </source>
</evidence>
<evidence type="ECO:0000256" key="5">
    <source>
        <dbReference type="ARBA" id="ARBA00023125"/>
    </source>
</evidence>
<feature type="domain" description="Dof-type" evidence="9">
    <location>
        <begin position="171"/>
        <end position="225"/>
    </location>
</feature>
<keyword evidence="1" id="KW-0479">Metal-binding</keyword>
<evidence type="ECO:0000256" key="4">
    <source>
        <dbReference type="ARBA" id="ARBA00023015"/>
    </source>
</evidence>
<dbReference type="InterPro" id="IPR003851">
    <property type="entry name" value="Znf_Dof"/>
</dbReference>
<sequence length="629" mass="66453">MSKSLQWTMKVEEQEVGAAAGDVPIVTSVAGATKMDPGFKLFGKTIAVASAAAVYAFSDAGADAGALFGKRAVHGATAPICSQKNGCAGSSIALTEVEQNLDDLRSSSGSDSGMDNNSNPVLKTRCGLGPSGAETYKDLARSLDQAVSTHTTEEEGEADDKTQQKQLEKIVTCPRCDSLDTKFCYYNNYNINQPRHFCKNCQRYWTAGGTLRNVPVGAGRRKNKHNGAHGPLQSSSEGEMVEAVCQEPVQIDLSDGRQEQASQKASPLKIPQPRHLGQMADRSSPPLLSSPGGSTDSCLTVNMSSPFSLHLSGPVSCHTFASTHNKMSFQSASDEMGMKLSSDSPTRLGQKIKTPCSMNGALISGEITAGPDMVDSGKEEAASSLTEPVHTVIRDGHGFQHQISSAMYNQSMPAGDLGGWTSNGSPFSFFSGAWPYGYNVAWNGVPPMPSTSPFCTPTPGSLGCSPPGPNFASWCPAPGTLWTGAHWAPGIPGTSGVSGVVSDTNRSFAVCDAASKVPGVMTVSGTSGVPWDPQGWSLPTPGATAGKRVSPEGGKAESIWGQKLMRVDYDNKSSGWSNRVGIKSDPDVIDTGNLFKGFHPKRENQSTTGKPFYKPHVFVNTMQFQETTT</sequence>
<protein>
    <recommendedName>
        <fullName evidence="9">Dof-type domain-containing protein</fullName>
    </recommendedName>
</protein>
<keyword evidence="2" id="KW-0863">Zinc-finger</keyword>
<evidence type="ECO:0000313" key="11">
    <source>
        <dbReference type="Proteomes" id="UP001497444"/>
    </source>
</evidence>
<evidence type="ECO:0000259" key="9">
    <source>
        <dbReference type="PROSITE" id="PS50884"/>
    </source>
</evidence>
<gene>
    <name evidence="10" type="ORF">CSSPJE1EN1_LOCUS11022</name>
</gene>
<keyword evidence="4" id="KW-0805">Transcription regulation</keyword>
<keyword evidence="6" id="KW-0804">Transcription</keyword>
<evidence type="ECO:0000256" key="2">
    <source>
        <dbReference type="ARBA" id="ARBA00022771"/>
    </source>
</evidence>
<keyword evidence="3" id="KW-0862">Zinc</keyword>
<accession>A0ABP0WGF2</accession>
<reference evidence="10" key="1">
    <citation type="submission" date="2024-02" db="EMBL/GenBank/DDBJ databases">
        <authorList>
            <consortium name="ELIXIR-Norway"/>
            <consortium name="Elixir Norway"/>
        </authorList>
    </citation>
    <scope>NUCLEOTIDE SEQUENCE</scope>
</reference>
<feature type="region of interest" description="Disordered" evidence="8">
    <location>
        <begin position="255"/>
        <end position="294"/>
    </location>
</feature>
<dbReference type="PANTHER" id="PTHR31089">
    <property type="entry name" value="CYCLIC DOF FACTOR 2"/>
    <property type="match status" value="1"/>
</dbReference>
<evidence type="ECO:0000256" key="7">
    <source>
        <dbReference type="ARBA" id="ARBA00023242"/>
    </source>
</evidence>
<feature type="region of interest" description="Disordered" evidence="8">
    <location>
        <begin position="216"/>
        <end position="239"/>
    </location>
</feature>
<dbReference type="PANTHER" id="PTHR31089:SF1">
    <property type="entry name" value="CYCLIC DOF FACTOR 3"/>
    <property type="match status" value="1"/>
</dbReference>
<dbReference type="EMBL" id="OZ020112">
    <property type="protein sequence ID" value="CAK9265544.1"/>
    <property type="molecule type" value="Genomic_DNA"/>
</dbReference>
<keyword evidence="11" id="KW-1185">Reference proteome</keyword>
<proteinExistence type="predicted"/>
<dbReference type="PROSITE" id="PS01361">
    <property type="entry name" value="ZF_DOF_1"/>
    <property type="match status" value="1"/>
</dbReference>
<feature type="compositionally biased region" description="Low complexity" evidence="8">
    <location>
        <begin position="283"/>
        <end position="294"/>
    </location>
</feature>
<evidence type="ECO:0000256" key="8">
    <source>
        <dbReference type="SAM" id="MobiDB-lite"/>
    </source>
</evidence>
<dbReference type="PROSITE" id="PS50884">
    <property type="entry name" value="ZF_DOF_2"/>
    <property type="match status" value="1"/>
</dbReference>
<feature type="region of interest" description="Disordered" evidence="8">
    <location>
        <begin position="103"/>
        <end position="123"/>
    </location>
</feature>
<name>A0ABP0WGF2_9BRYO</name>
<feature type="region of interest" description="Disordered" evidence="8">
    <location>
        <begin position="144"/>
        <end position="164"/>
    </location>
</feature>
<dbReference type="Proteomes" id="UP001497444">
    <property type="component" value="Chromosome 17"/>
</dbReference>
<dbReference type="InterPro" id="IPR045174">
    <property type="entry name" value="Dof"/>
</dbReference>